<dbReference type="NCBIfam" id="TIGR00177">
    <property type="entry name" value="molyb_syn"/>
    <property type="match status" value="1"/>
</dbReference>
<dbReference type="GO" id="GO:0005829">
    <property type="term" value="C:cytosol"/>
    <property type="evidence" value="ECO:0007669"/>
    <property type="project" value="TreeGrafter"/>
</dbReference>
<reference evidence="4 5" key="1">
    <citation type="journal article" date="2016" name="Sci. Rep.">
        <title>Metabolic traits of an uncultured archaeal lineage -MSBL1- from brine pools of the Red Sea.</title>
        <authorList>
            <person name="Mwirichia R."/>
            <person name="Alam I."/>
            <person name="Rashid M."/>
            <person name="Vinu M."/>
            <person name="Ba-Alawi W."/>
            <person name="Anthony Kamau A."/>
            <person name="Kamanda Ngugi D."/>
            <person name="Goker M."/>
            <person name="Klenk H.P."/>
            <person name="Bajic V."/>
            <person name="Stingl U."/>
        </authorList>
    </citation>
    <scope>NUCLEOTIDE SEQUENCE [LARGE SCALE GENOMIC DNA]</scope>
    <source>
        <strain evidence="4">SCGC-AAA261F19</strain>
    </source>
</reference>
<dbReference type="PIRSF" id="PIRSF006443">
    <property type="entry name" value="MoaB"/>
    <property type="match status" value="1"/>
</dbReference>
<evidence type="ECO:0000313" key="4">
    <source>
        <dbReference type="EMBL" id="KXB03078.1"/>
    </source>
</evidence>
<feature type="domain" description="MoaB/Mog" evidence="3">
    <location>
        <begin position="17"/>
        <end position="166"/>
    </location>
</feature>
<evidence type="ECO:0000256" key="2">
    <source>
        <dbReference type="ARBA" id="ARBA00023150"/>
    </source>
</evidence>
<gene>
    <name evidence="4" type="ORF">AKJ45_02625</name>
</gene>
<dbReference type="InterPro" id="IPR008284">
    <property type="entry name" value="MoCF_biosynth_CS"/>
</dbReference>
<comment type="caution">
    <text evidence="4">The sequence shown here is derived from an EMBL/GenBank/DDBJ whole genome shotgun (WGS) entry which is preliminary data.</text>
</comment>
<dbReference type="Proteomes" id="UP000070565">
    <property type="component" value="Unassembled WGS sequence"/>
</dbReference>
<accession>A0A133V9E2</accession>
<dbReference type="Gene3D" id="3.40.980.10">
    <property type="entry name" value="MoaB/Mog-like domain"/>
    <property type="match status" value="1"/>
</dbReference>
<evidence type="ECO:0000256" key="1">
    <source>
        <dbReference type="ARBA" id="ARBA00006112"/>
    </source>
</evidence>
<dbReference type="PANTHER" id="PTHR43232">
    <property type="entry name" value="MOLYBDENUM COFACTOR BIOSYNTHESIS PROTEIN B"/>
    <property type="match status" value="1"/>
</dbReference>
<name>A0A133V9E2_9EURY</name>
<dbReference type="SUPFAM" id="SSF53218">
    <property type="entry name" value="Molybdenum cofactor biosynthesis proteins"/>
    <property type="match status" value="1"/>
</dbReference>
<dbReference type="InterPro" id="IPR012245">
    <property type="entry name" value="MoaB"/>
</dbReference>
<dbReference type="Pfam" id="PF00994">
    <property type="entry name" value="MoCF_biosynth"/>
    <property type="match status" value="1"/>
</dbReference>
<evidence type="ECO:0000313" key="5">
    <source>
        <dbReference type="Proteomes" id="UP000070565"/>
    </source>
</evidence>
<dbReference type="PROSITE" id="PS01078">
    <property type="entry name" value="MOCF_BIOSYNTHESIS_1"/>
    <property type="match status" value="1"/>
</dbReference>
<keyword evidence="5" id="KW-1185">Reference proteome</keyword>
<evidence type="ECO:0000259" key="3">
    <source>
        <dbReference type="SMART" id="SM00852"/>
    </source>
</evidence>
<dbReference type="InterPro" id="IPR001453">
    <property type="entry name" value="MoaB/Mog_dom"/>
</dbReference>
<protein>
    <recommendedName>
        <fullName evidence="3">MoaB/Mog domain-containing protein</fullName>
    </recommendedName>
</protein>
<keyword evidence="2" id="KW-0501">Molybdenum cofactor biosynthesis</keyword>
<dbReference type="PANTHER" id="PTHR43232:SF2">
    <property type="entry name" value="MOLYBDENUM COFACTOR BIOSYNTHESIS PROTEIN B"/>
    <property type="match status" value="1"/>
</dbReference>
<proteinExistence type="inferred from homology"/>
<dbReference type="InterPro" id="IPR036425">
    <property type="entry name" value="MoaB/Mog-like_dom_sf"/>
</dbReference>
<dbReference type="SMART" id="SM00852">
    <property type="entry name" value="MoCF_biosynth"/>
    <property type="match status" value="1"/>
</dbReference>
<organism evidence="4 5">
    <name type="scientific">candidate division MSBL1 archaeon SCGC-AAA261F19</name>
    <dbReference type="NCBI Taxonomy" id="1698275"/>
    <lineage>
        <taxon>Archaea</taxon>
        <taxon>Methanobacteriati</taxon>
        <taxon>Methanobacteriota</taxon>
        <taxon>candidate division MSBL1</taxon>
    </lineage>
</organism>
<dbReference type="CDD" id="cd00886">
    <property type="entry name" value="MogA_MoaB"/>
    <property type="match status" value="1"/>
</dbReference>
<dbReference type="AlphaFoldDB" id="A0A133V9E2"/>
<dbReference type="EMBL" id="LHXZ01000033">
    <property type="protein sequence ID" value="KXB03078.1"/>
    <property type="molecule type" value="Genomic_DNA"/>
</dbReference>
<dbReference type="GO" id="GO:0006777">
    <property type="term" value="P:Mo-molybdopterin cofactor biosynthetic process"/>
    <property type="evidence" value="ECO:0007669"/>
    <property type="project" value="UniProtKB-KW"/>
</dbReference>
<comment type="similarity">
    <text evidence="1">Belongs to the MoaB/Mog family.</text>
</comment>
<sequence length="172" mass="18666">MSAVEHKERAPKRLHVGVITVSDSRAAAMKEGRDEDISGRVIEEELAKEGHSSDRTILFDEEDEIKGKIEELVSNPEVDAIITTGGTGIARRDRTVDVACSLLDKELPGFGETLRRIGYEEHIGGPALLTRATAGIIGRVPIFCLPGAPNSVRVAMKLILPELPHVVKHACE</sequence>